<dbReference type="InterPro" id="IPR036259">
    <property type="entry name" value="MFS_trans_sf"/>
</dbReference>
<feature type="transmembrane region" description="Helical" evidence="5">
    <location>
        <begin position="260"/>
        <end position="284"/>
    </location>
</feature>
<dbReference type="FunCoup" id="A0A6P6YLG6">
    <property type="interactions" value="34"/>
</dbReference>
<dbReference type="OMA" id="NCDSNIS"/>
<dbReference type="AlphaFoldDB" id="A0A6P6YLG6"/>
<dbReference type="Gene3D" id="1.20.1250.20">
    <property type="entry name" value="MFS general substrate transporter like domains"/>
    <property type="match status" value="1"/>
</dbReference>
<name>A0A6P6YLG6_DERPT</name>
<keyword evidence="4 5" id="KW-0472">Membrane</keyword>
<evidence type="ECO:0000259" key="6">
    <source>
        <dbReference type="PROSITE" id="PS50850"/>
    </source>
</evidence>
<feature type="transmembrane region" description="Helical" evidence="5">
    <location>
        <begin position="406"/>
        <end position="427"/>
    </location>
</feature>
<feature type="transmembrane region" description="Helical" evidence="5">
    <location>
        <begin position="31"/>
        <end position="51"/>
    </location>
</feature>
<feature type="transmembrane region" description="Helical" evidence="5">
    <location>
        <begin position="225"/>
        <end position="248"/>
    </location>
</feature>
<feature type="transmembrane region" description="Helical" evidence="5">
    <location>
        <begin position="172"/>
        <end position="191"/>
    </location>
</feature>
<reference evidence="8" key="1">
    <citation type="submission" date="2025-08" db="UniProtKB">
        <authorList>
            <consortium name="RefSeq"/>
        </authorList>
    </citation>
    <scope>IDENTIFICATION</scope>
    <source>
        <strain evidence="8">Airmid</strain>
    </source>
</reference>
<dbReference type="InParanoid" id="A0A6P6YLG6"/>
<dbReference type="Proteomes" id="UP000515146">
    <property type="component" value="Unplaced"/>
</dbReference>
<proteinExistence type="predicted"/>
<feature type="transmembrane region" description="Helical" evidence="5">
    <location>
        <begin position="376"/>
        <end position="400"/>
    </location>
</feature>
<feature type="transmembrane region" description="Helical" evidence="5">
    <location>
        <begin position="434"/>
        <end position="453"/>
    </location>
</feature>
<dbReference type="GO" id="GO:0016020">
    <property type="term" value="C:membrane"/>
    <property type="evidence" value="ECO:0007669"/>
    <property type="project" value="UniProtKB-SubCell"/>
</dbReference>
<feature type="domain" description="Major facilitator superfamily (MFS) profile" evidence="6">
    <location>
        <begin position="133"/>
        <end position="546"/>
    </location>
</feature>
<feature type="transmembrane region" description="Helical" evidence="5">
    <location>
        <begin position="494"/>
        <end position="515"/>
    </location>
</feature>
<evidence type="ECO:0000256" key="5">
    <source>
        <dbReference type="SAM" id="Phobius"/>
    </source>
</evidence>
<accession>A0A6P6YLG6</accession>
<dbReference type="KEGG" id="dpte:113799575"/>
<dbReference type="GO" id="GO:0022857">
    <property type="term" value="F:transmembrane transporter activity"/>
    <property type="evidence" value="ECO:0007669"/>
    <property type="project" value="InterPro"/>
</dbReference>
<dbReference type="SUPFAM" id="SSF103473">
    <property type="entry name" value="MFS general substrate transporter"/>
    <property type="match status" value="1"/>
</dbReference>
<evidence type="ECO:0000256" key="4">
    <source>
        <dbReference type="ARBA" id="ARBA00023136"/>
    </source>
</evidence>
<dbReference type="Pfam" id="PF00083">
    <property type="entry name" value="Sugar_tr"/>
    <property type="match status" value="1"/>
</dbReference>
<protein>
    <submittedName>
        <fullName evidence="8">Organic cation transporter protein-like</fullName>
    </submittedName>
</protein>
<keyword evidence="2 5" id="KW-0812">Transmembrane</keyword>
<dbReference type="RefSeq" id="XP_027206032.1">
    <property type="nucleotide sequence ID" value="XM_027350231.1"/>
</dbReference>
<comment type="subcellular location">
    <subcellularLocation>
        <location evidence="1">Membrane</location>
        <topology evidence="1">Multi-pass membrane protein</topology>
    </subcellularLocation>
</comment>
<evidence type="ECO:0000313" key="7">
    <source>
        <dbReference type="Proteomes" id="UP000515146"/>
    </source>
</evidence>
<dbReference type="OrthoDB" id="6515736at2759"/>
<keyword evidence="7" id="KW-1185">Reference proteome</keyword>
<keyword evidence="3 5" id="KW-1133">Transmembrane helix</keyword>
<dbReference type="InterPro" id="IPR020846">
    <property type="entry name" value="MFS_dom"/>
</dbReference>
<gene>
    <name evidence="8" type="primary">LOC113799575</name>
</gene>
<feature type="transmembrane region" description="Helical" evidence="5">
    <location>
        <begin position="465"/>
        <end position="482"/>
    </location>
</feature>
<feature type="transmembrane region" description="Helical" evidence="5">
    <location>
        <begin position="521"/>
        <end position="541"/>
    </location>
</feature>
<dbReference type="PROSITE" id="PS50850">
    <property type="entry name" value="MFS"/>
    <property type="match status" value="1"/>
</dbReference>
<evidence type="ECO:0000313" key="8">
    <source>
        <dbReference type="RefSeq" id="XP_027206032.1"/>
    </source>
</evidence>
<evidence type="ECO:0000256" key="1">
    <source>
        <dbReference type="ARBA" id="ARBA00004141"/>
    </source>
</evidence>
<dbReference type="InterPro" id="IPR005828">
    <property type="entry name" value="MFS_sugar_transport-like"/>
</dbReference>
<evidence type="ECO:0000256" key="2">
    <source>
        <dbReference type="ARBA" id="ARBA00022692"/>
    </source>
</evidence>
<dbReference type="PANTHER" id="PTHR24064">
    <property type="entry name" value="SOLUTE CARRIER FAMILY 22 MEMBER"/>
    <property type="match status" value="1"/>
</dbReference>
<evidence type="ECO:0000256" key="3">
    <source>
        <dbReference type="ARBA" id="ARBA00022989"/>
    </source>
</evidence>
<organism evidence="7 8">
    <name type="scientific">Dermatophagoides pteronyssinus</name>
    <name type="common">European house dust mite</name>
    <dbReference type="NCBI Taxonomy" id="6956"/>
    <lineage>
        <taxon>Eukaryota</taxon>
        <taxon>Metazoa</taxon>
        <taxon>Ecdysozoa</taxon>
        <taxon>Arthropoda</taxon>
        <taxon>Chelicerata</taxon>
        <taxon>Arachnida</taxon>
        <taxon>Acari</taxon>
        <taxon>Acariformes</taxon>
        <taxon>Sarcoptiformes</taxon>
        <taxon>Astigmata</taxon>
        <taxon>Psoroptidia</taxon>
        <taxon>Analgoidea</taxon>
        <taxon>Pyroglyphidae</taxon>
        <taxon>Dermatophagoidinae</taxon>
        <taxon>Dermatophagoides</taxon>
    </lineage>
</organism>
<sequence>MIQQHQRSEPHTIDDMLVKYLGHIGPYQWQIFLMALLPIFIAGTLCTAMVFTTNIPQHRCLIPNCDSNISKIVIEDSSSQQYGSSFFNQSFLKFAIPLTMDHSLITSDSDHRYDDCHSYGILNQESKSLNESCSPSLFDSKTIQTCSNYVFEQRYFESTFVTDFQLYCDNEWIVQLLQVLYFFGNLIGAVSNGVLADKYGRRFIFRIYSPLTVICILMSSLTPNIWLYGIGMFIKGTCVAAIYQSAFAITMECLGGKWRFWLGILSSLSFTVGAIYVCICAWWLRRWRLIEFSNLLPALIMLAYPFIMPESIRWQYSSGQHVKAMDQMMAAAKKNGSKTPSLNKEILDVFITSKSKENEEKKGSIQDLFKHRTIRLWTLAFLFIWFTNALVYFGLSFLAHDIHSNIYLSMVLLMIIEFPAVVIAGYVGNITRKYYLIGILILGGFCSMGASFAKTGGWIKMSTAIMGKMSITGSFALIFVYSGEIFPTPLRTTGIGLCSFAARIAAMTAPYLLRLNMYGDSIPFLVIGLFTLTAGMVTIILPETKGKKLPDSMADVERLRN</sequence>